<evidence type="ECO:0000313" key="2">
    <source>
        <dbReference type="EMBL" id="KAJ8956931.1"/>
    </source>
</evidence>
<dbReference type="PANTHER" id="PTHR46060">
    <property type="entry name" value="MARINER MOS1 TRANSPOSASE-LIKE PROTEIN"/>
    <property type="match status" value="1"/>
</dbReference>
<dbReference type="EMBL" id="JAPWTK010000027">
    <property type="protein sequence ID" value="KAJ8956931.1"/>
    <property type="molecule type" value="Genomic_DNA"/>
</dbReference>
<reference evidence="2" key="1">
    <citation type="journal article" date="2023" name="Insect Mol. Biol.">
        <title>Genome sequencing provides insights into the evolution of gene families encoding plant cell wall-degrading enzymes in longhorned beetles.</title>
        <authorList>
            <person name="Shin N.R."/>
            <person name="Okamura Y."/>
            <person name="Kirsch R."/>
            <person name="Pauchet Y."/>
        </authorList>
    </citation>
    <scope>NUCLEOTIDE SEQUENCE</scope>
    <source>
        <strain evidence="2">AMC_N1</strain>
    </source>
</reference>
<feature type="region of interest" description="Disordered" evidence="1">
    <location>
        <begin position="104"/>
        <end position="128"/>
    </location>
</feature>
<protein>
    <submittedName>
        <fullName evidence="2">Uncharacterized protein</fullName>
    </submittedName>
</protein>
<proteinExistence type="predicted"/>
<organism evidence="2 3">
    <name type="scientific">Aromia moschata</name>
    <dbReference type="NCBI Taxonomy" id="1265417"/>
    <lineage>
        <taxon>Eukaryota</taxon>
        <taxon>Metazoa</taxon>
        <taxon>Ecdysozoa</taxon>
        <taxon>Arthropoda</taxon>
        <taxon>Hexapoda</taxon>
        <taxon>Insecta</taxon>
        <taxon>Pterygota</taxon>
        <taxon>Neoptera</taxon>
        <taxon>Endopterygota</taxon>
        <taxon>Coleoptera</taxon>
        <taxon>Polyphaga</taxon>
        <taxon>Cucujiformia</taxon>
        <taxon>Chrysomeloidea</taxon>
        <taxon>Cerambycidae</taxon>
        <taxon>Cerambycinae</taxon>
        <taxon>Callichromatini</taxon>
        <taxon>Aromia</taxon>
    </lineage>
</organism>
<dbReference type="Proteomes" id="UP001162162">
    <property type="component" value="Unassembled WGS sequence"/>
</dbReference>
<evidence type="ECO:0000313" key="3">
    <source>
        <dbReference type="Proteomes" id="UP001162162"/>
    </source>
</evidence>
<evidence type="ECO:0000256" key="1">
    <source>
        <dbReference type="SAM" id="MobiDB-lite"/>
    </source>
</evidence>
<feature type="compositionally biased region" description="Basic and acidic residues" evidence="1">
    <location>
        <begin position="104"/>
        <end position="122"/>
    </location>
</feature>
<dbReference type="AlphaFoldDB" id="A0AAV8Z0T5"/>
<sequence>MLLPERCERVSTSLNRTVSGDPFPALSSLDKPGALNGRETTEDDPRPGRPSTSKTDGNIEKIGKVIREDRRLNIRGLADIIGIDKEWFARFCMIVQHVQSLLKNDAKTPHSREKEIKNEHLRSHSKQH</sequence>
<dbReference type="InterPro" id="IPR052709">
    <property type="entry name" value="Transposase-MT_Hybrid"/>
</dbReference>
<gene>
    <name evidence="2" type="ORF">NQ318_014350</name>
</gene>
<dbReference type="PANTHER" id="PTHR46060:SF1">
    <property type="entry name" value="MARINER MOS1 TRANSPOSASE-LIKE PROTEIN"/>
    <property type="match status" value="1"/>
</dbReference>
<feature type="region of interest" description="Disordered" evidence="1">
    <location>
        <begin position="13"/>
        <end position="61"/>
    </location>
</feature>
<comment type="caution">
    <text evidence="2">The sequence shown here is derived from an EMBL/GenBank/DDBJ whole genome shotgun (WGS) entry which is preliminary data.</text>
</comment>
<keyword evidence="3" id="KW-1185">Reference proteome</keyword>
<accession>A0AAV8Z0T5</accession>
<name>A0AAV8Z0T5_9CUCU</name>